<dbReference type="SUPFAM" id="SSF51338">
    <property type="entry name" value="Composite domain of metallo-dependent hydrolases"/>
    <property type="match status" value="1"/>
</dbReference>
<dbReference type="InterPro" id="IPR033932">
    <property type="entry name" value="YtcJ-like"/>
</dbReference>
<feature type="signal peptide" evidence="1">
    <location>
        <begin position="1"/>
        <end position="21"/>
    </location>
</feature>
<sequence length="555" mass="61815">MKKTLRTFAAALLLGSTLLSSCTSTRSRTATETADLIVYNGTVYTVNDNFDKAEAFAVKDGKILAVGTTEEIRQKYNATEELDAHGKAIYPGFNDAHAHFYRYGLSLQSADLVGTESFKEVVRKVTEQREKYPDTEWITGRGWDQNDWAVKEFPAKDTLDALFPNTPIILTRVDGHAAIVNQKALDLAGITTATKMVGGLVEEEKGKMTGILIDNAIDLVTAKIPEATEEEQRQALQAAQENCFAVGITSLADAGLDKSTADLMDAMHKSGDLQMRVYVMLNPTKANLDHYLKNGIYKTDRLNVRSFKIYGDGALGSRGAALLKPYEDKAGHYGFLLATEKEFRDIAATLAKSDFQMNTHAIGDSTNRLLLDIYGEVLGGKNDKRWRIEHSQIVNPDDMAKYGKYNIVPSVQPTHATSDMYWAGDRLGKDRIAHAYPFKELLQQNGWLPLGSDFPVEHINPLYTFHAAVARQDAKNWPDAGFQMENSLTREEALRGMTIWAAKAAFEENEKGTIETGKFADFVILEDDLMTVATEKMRNLQVLYTYLNGKQVYKK</sequence>
<evidence type="ECO:0000256" key="1">
    <source>
        <dbReference type="SAM" id="SignalP"/>
    </source>
</evidence>
<feature type="chain" id="PRO_5046868414" evidence="1">
    <location>
        <begin position="22"/>
        <end position="555"/>
    </location>
</feature>
<dbReference type="Proteomes" id="UP001476807">
    <property type="component" value="Unassembled WGS sequence"/>
</dbReference>
<gene>
    <name evidence="3" type="ORF">ABS362_06465</name>
</gene>
<organism evidence="3 4">
    <name type="scientific">Pontibacter populi</name>
    <dbReference type="NCBI Taxonomy" id="890055"/>
    <lineage>
        <taxon>Bacteria</taxon>
        <taxon>Pseudomonadati</taxon>
        <taxon>Bacteroidota</taxon>
        <taxon>Cytophagia</taxon>
        <taxon>Cytophagales</taxon>
        <taxon>Hymenobacteraceae</taxon>
        <taxon>Pontibacter</taxon>
    </lineage>
</organism>
<dbReference type="Gene3D" id="3.20.20.140">
    <property type="entry name" value="Metal-dependent hydrolases"/>
    <property type="match status" value="1"/>
</dbReference>
<dbReference type="PROSITE" id="PS51257">
    <property type="entry name" value="PROKAR_LIPOPROTEIN"/>
    <property type="match status" value="1"/>
</dbReference>
<comment type="caution">
    <text evidence="3">The sequence shown here is derived from an EMBL/GenBank/DDBJ whole genome shotgun (WGS) entry which is preliminary data.</text>
</comment>
<dbReference type="PANTHER" id="PTHR22642">
    <property type="entry name" value="IMIDAZOLONEPROPIONASE"/>
    <property type="match status" value="1"/>
</dbReference>
<feature type="domain" description="Amidohydrolase 3" evidence="2">
    <location>
        <begin position="80"/>
        <end position="553"/>
    </location>
</feature>
<dbReference type="CDD" id="cd01300">
    <property type="entry name" value="YtcJ_like"/>
    <property type="match status" value="1"/>
</dbReference>
<dbReference type="SUPFAM" id="SSF51556">
    <property type="entry name" value="Metallo-dependent hydrolases"/>
    <property type="match status" value="1"/>
</dbReference>
<keyword evidence="4" id="KW-1185">Reference proteome</keyword>
<dbReference type="Gene3D" id="2.30.40.10">
    <property type="entry name" value="Urease, subunit C, domain 1"/>
    <property type="match status" value="1"/>
</dbReference>
<evidence type="ECO:0000313" key="4">
    <source>
        <dbReference type="Proteomes" id="UP001476807"/>
    </source>
</evidence>
<protein>
    <submittedName>
        <fullName evidence="3">Amidohydrolase</fullName>
        <ecNumber evidence="3">3.5.-.-</ecNumber>
    </submittedName>
</protein>
<keyword evidence="1" id="KW-0732">Signal</keyword>
<accession>A0ABV1RSY7</accession>
<keyword evidence="3" id="KW-0378">Hydrolase</keyword>
<dbReference type="RefSeq" id="WP_350411566.1">
    <property type="nucleotide sequence ID" value="NZ_JBEOKT010000004.1"/>
</dbReference>
<dbReference type="EMBL" id="JBEOKT010000004">
    <property type="protein sequence ID" value="MER2997182.1"/>
    <property type="molecule type" value="Genomic_DNA"/>
</dbReference>
<evidence type="ECO:0000313" key="3">
    <source>
        <dbReference type="EMBL" id="MER2997182.1"/>
    </source>
</evidence>
<dbReference type="PANTHER" id="PTHR22642:SF2">
    <property type="entry name" value="PROTEIN LONG AFTER FAR-RED 3"/>
    <property type="match status" value="1"/>
</dbReference>
<dbReference type="Gene3D" id="3.10.310.70">
    <property type="match status" value="1"/>
</dbReference>
<dbReference type="InterPro" id="IPR032466">
    <property type="entry name" value="Metal_Hydrolase"/>
</dbReference>
<proteinExistence type="predicted"/>
<reference evidence="3 4" key="1">
    <citation type="submission" date="2024-06" db="EMBL/GenBank/DDBJ databases">
        <title>Pontibacter populi HYL7-15.</title>
        <authorList>
            <person name="Kim M.K."/>
        </authorList>
    </citation>
    <scope>NUCLEOTIDE SEQUENCE [LARGE SCALE GENOMIC DNA]</scope>
    <source>
        <strain evidence="3 4">HYL7-15</strain>
    </source>
</reference>
<dbReference type="EC" id="3.5.-.-" evidence="3"/>
<name>A0ABV1RSY7_9BACT</name>
<evidence type="ECO:0000259" key="2">
    <source>
        <dbReference type="Pfam" id="PF07969"/>
    </source>
</evidence>
<dbReference type="InterPro" id="IPR013108">
    <property type="entry name" value="Amidohydro_3"/>
</dbReference>
<dbReference type="GO" id="GO:0016787">
    <property type="term" value="F:hydrolase activity"/>
    <property type="evidence" value="ECO:0007669"/>
    <property type="project" value="UniProtKB-KW"/>
</dbReference>
<dbReference type="Pfam" id="PF07969">
    <property type="entry name" value="Amidohydro_3"/>
    <property type="match status" value="1"/>
</dbReference>
<dbReference type="InterPro" id="IPR011059">
    <property type="entry name" value="Metal-dep_hydrolase_composite"/>
</dbReference>